<dbReference type="InterPro" id="IPR011010">
    <property type="entry name" value="DNA_brk_join_enz"/>
</dbReference>
<dbReference type="Gene3D" id="1.10.443.10">
    <property type="entry name" value="Intergrase catalytic core"/>
    <property type="match status" value="1"/>
</dbReference>
<sequence length="508" mass="58123">MPRKCILTWQPGSGDRPGRWRKKYKGRVIYCGHGNSKSDIESYKKAVSVWEAEKRRIDAEIASQPKANHQEYEDALRDWDRVLQWCQIHGDLANAALAREKISQLQQRLESDSPPPLVYGDQFWDSFDLPEKFLETIAAMVSYPGSATPPNPSSRSTVNPKELNGGRDIFTSSNESKREIWRDRLKVQAEIPEEPENTVQAHLDAYLNQEQLRVDAGRLSASRFTSKRNHLLRFRDWIGSRTPITSIDGRRIQDFHQHLLTQIAENSLAQDTAHDRLVDTKSFVRWLWQMDVLESLPRNLERGSNALVIGKKVSAPDAFSIREIKSFLKEATGRPRLYILLMLNCGMYQTDISKIRQDEVNWRAGTITRKRSKTKKHASVPVVCYKLWKETLQLLREYRERKGEQVLLNTDGSPLVVRGIKPNGKATTNDAIANSLKPVREKIKIHKPAKLFRKTSSSLIRSNSEFRGLEDLFLGLSPNSISDRHYAKAPTELLAEATAWLGKQYGVK</sequence>
<dbReference type="GO" id="GO:0003677">
    <property type="term" value="F:DNA binding"/>
    <property type="evidence" value="ECO:0007669"/>
    <property type="project" value="UniProtKB-KW"/>
</dbReference>
<dbReference type="GO" id="GO:0015074">
    <property type="term" value="P:DNA integration"/>
    <property type="evidence" value="ECO:0007669"/>
    <property type="project" value="InterPro"/>
</dbReference>
<keyword evidence="2" id="KW-0233">DNA recombination</keyword>
<protein>
    <recommendedName>
        <fullName evidence="4">Tyr recombinase domain-containing protein</fullName>
    </recommendedName>
</protein>
<dbReference type="Proteomes" id="UP000240009">
    <property type="component" value="Unassembled WGS sequence"/>
</dbReference>
<evidence type="ECO:0000256" key="2">
    <source>
        <dbReference type="ARBA" id="ARBA00023172"/>
    </source>
</evidence>
<evidence type="ECO:0000259" key="4">
    <source>
        <dbReference type="PROSITE" id="PS51898"/>
    </source>
</evidence>
<feature type="region of interest" description="Disordered" evidence="3">
    <location>
        <begin position="145"/>
        <end position="169"/>
    </location>
</feature>
<evidence type="ECO:0000256" key="3">
    <source>
        <dbReference type="SAM" id="MobiDB-lite"/>
    </source>
</evidence>
<dbReference type="EMBL" id="PUIA01000016">
    <property type="protein sequence ID" value="PQO38891.1"/>
    <property type="molecule type" value="Genomic_DNA"/>
</dbReference>
<dbReference type="SUPFAM" id="SSF56349">
    <property type="entry name" value="DNA breaking-rejoining enzymes"/>
    <property type="match status" value="1"/>
</dbReference>
<name>A0A2S8G3R0_9BACT</name>
<accession>A0A2S8G3R0</accession>
<dbReference type="InterPro" id="IPR013762">
    <property type="entry name" value="Integrase-like_cat_sf"/>
</dbReference>
<evidence type="ECO:0000313" key="6">
    <source>
        <dbReference type="Proteomes" id="UP000240009"/>
    </source>
</evidence>
<dbReference type="OrthoDB" id="215580at2"/>
<dbReference type="Pfam" id="PF00589">
    <property type="entry name" value="Phage_integrase"/>
    <property type="match status" value="1"/>
</dbReference>
<dbReference type="PROSITE" id="PS51898">
    <property type="entry name" value="TYR_RECOMBINASE"/>
    <property type="match status" value="1"/>
</dbReference>
<evidence type="ECO:0000256" key="1">
    <source>
        <dbReference type="ARBA" id="ARBA00023125"/>
    </source>
</evidence>
<feature type="domain" description="Tyr recombinase" evidence="4">
    <location>
        <begin position="314"/>
        <end position="499"/>
    </location>
</feature>
<comment type="caution">
    <text evidence="5">The sequence shown here is derived from an EMBL/GenBank/DDBJ whole genome shotgun (WGS) entry which is preliminary data.</text>
</comment>
<organism evidence="5 6">
    <name type="scientific">Blastopirellula marina</name>
    <dbReference type="NCBI Taxonomy" id="124"/>
    <lineage>
        <taxon>Bacteria</taxon>
        <taxon>Pseudomonadati</taxon>
        <taxon>Planctomycetota</taxon>
        <taxon>Planctomycetia</taxon>
        <taxon>Pirellulales</taxon>
        <taxon>Pirellulaceae</taxon>
        <taxon>Blastopirellula</taxon>
    </lineage>
</organism>
<reference evidence="5 6" key="1">
    <citation type="submission" date="2018-02" db="EMBL/GenBank/DDBJ databases">
        <title>Comparative genomes isolates from brazilian mangrove.</title>
        <authorList>
            <person name="Araujo J.E."/>
            <person name="Taketani R.G."/>
            <person name="Silva M.C.P."/>
            <person name="Loureco M.V."/>
            <person name="Andreote F.D."/>
        </authorList>
    </citation>
    <scope>NUCLEOTIDE SEQUENCE [LARGE SCALE GENOMIC DNA]</scope>
    <source>
        <strain evidence="5 6">HEX-2 MGV</strain>
    </source>
</reference>
<dbReference type="GO" id="GO:0006310">
    <property type="term" value="P:DNA recombination"/>
    <property type="evidence" value="ECO:0007669"/>
    <property type="project" value="UniProtKB-KW"/>
</dbReference>
<keyword evidence="1" id="KW-0238">DNA-binding</keyword>
<dbReference type="InterPro" id="IPR010998">
    <property type="entry name" value="Integrase_recombinase_N"/>
</dbReference>
<gene>
    <name evidence="5" type="ORF">C5Y96_03190</name>
</gene>
<proteinExistence type="predicted"/>
<evidence type="ECO:0000313" key="5">
    <source>
        <dbReference type="EMBL" id="PQO38891.1"/>
    </source>
</evidence>
<dbReference type="AlphaFoldDB" id="A0A2S8G3R0"/>
<dbReference type="InterPro" id="IPR002104">
    <property type="entry name" value="Integrase_catalytic"/>
</dbReference>
<dbReference type="RefSeq" id="WP_105350090.1">
    <property type="nucleotide sequence ID" value="NZ_PUIA01000016.1"/>
</dbReference>
<dbReference type="Gene3D" id="1.10.150.130">
    <property type="match status" value="1"/>
</dbReference>